<dbReference type="EMBL" id="BAABGY010000026">
    <property type="protein sequence ID" value="GAA4345332.1"/>
    <property type="molecule type" value="Genomic_DNA"/>
</dbReference>
<reference evidence="2" key="1">
    <citation type="journal article" date="2019" name="Int. J. Syst. Evol. Microbiol.">
        <title>The Global Catalogue of Microorganisms (GCM) 10K type strain sequencing project: providing services to taxonomists for standard genome sequencing and annotation.</title>
        <authorList>
            <consortium name="The Broad Institute Genomics Platform"/>
            <consortium name="The Broad Institute Genome Sequencing Center for Infectious Disease"/>
            <person name="Wu L."/>
            <person name="Ma J."/>
        </authorList>
    </citation>
    <scope>NUCLEOTIDE SEQUENCE [LARGE SCALE GENOMIC DNA]</scope>
    <source>
        <strain evidence="2">JCM 17919</strain>
    </source>
</reference>
<evidence type="ECO:0000313" key="2">
    <source>
        <dbReference type="Proteomes" id="UP001501725"/>
    </source>
</evidence>
<keyword evidence="2" id="KW-1185">Reference proteome</keyword>
<proteinExistence type="predicted"/>
<accession>A0ABP8HVE0</accession>
<protein>
    <recommendedName>
        <fullName evidence="3">DUF1819 family protein</fullName>
    </recommendedName>
</protein>
<evidence type="ECO:0000313" key="1">
    <source>
        <dbReference type="EMBL" id="GAA4345332.1"/>
    </source>
</evidence>
<organism evidence="1 2">
    <name type="scientific">Flaviaesturariibacter amylovorans</name>
    <dbReference type="NCBI Taxonomy" id="1084520"/>
    <lineage>
        <taxon>Bacteria</taxon>
        <taxon>Pseudomonadati</taxon>
        <taxon>Bacteroidota</taxon>
        <taxon>Chitinophagia</taxon>
        <taxon>Chitinophagales</taxon>
        <taxon>Chitinophagaceae</taxon>
        <taxon>Flaviaestuariibacter</taxon>
    </lineage>
</organism>
<gene>
    <name evidence="1" type="ORF">GCM10023184_47160</name>
</gene>
<name>A0ABP8HVE0_9BACT</name>
<sequence length="228" mass="26740">MWDNLKVYRNLEKSETTPTFKKFGRKLQSLLETYELEQTSSVIKLSRKINGLEQAVFIERKHANSMEVKTSVKPTDFYRRHKFTMLNIVTLGDIMNNFRRSSYPLTQEWEMLAEFLAIKIKDEVEKYFAQYDSFEKIIENASVLERRTGLLENVYELLIYAAIKTRQASLLQEYLSKKLSRPVMRISHSEYLKPIKEIDEVAFLQRIQSLLSNSDFQGIDNEVSSAAD</sequence>
<dbReference type="Proteomes" id="UP001501725">
    <property type="component" value="Unassembled WGS sequence"/>
</dbReference>
<evidence type="ECO:0008006" key="3">
    <source>
        <dbReference type="Google" id="ProtNLM"/>
    </source>
</evidence>
<comment type="caution">
    <text evidence="1">The sequence shown here is derived from an EMBL/GenBank/DDBJ whole genome shotgun (WGS) entry which is preliminary data.</text>
</comment>